<dbReference type="EMBL" id="VSRR010001095">
    <property type="protein sequence ID" value="MPC22504.1"/>
    <property type="molecule type" value="Genomic_DNA"/>
</dbReference>
<gene>
    <name evidence="1" type="ORF">E2C01_015520</name>
</gene>
<accession>A0A5B7DNA3</accession>
<sequence>MALVRLPFVPHRRLYCLKVTLFRVGRHRVLTGSLGGLVLLVPPVHRSTTEGKDAAQVVCQLGPALAPQAAAAAGVLCPVCHCDGHLMTYGIMFSRDSDKISALLTEETPLKTTLIISVALENSGGEKAKRF</sequence>
<protein>
    <submittedName>
        <fullName evidence="1">Uncharacterized protein</fullName>
    </submittedName>
</protein>
<dbReference type="AlphaFoldDB" id="A0A5B7DNA3"/>
<organism evidence="1 2">
    <name type="scientific">Portunus trituberculatus</name>
    <name type="common">Swimming crab</name>
    <name type="synonym">Neptunus trituberculatus</name>
    <dbReference type="NCBI Taxonomy" id="210409"/>
    <lineage>
        <taxon>Eukaryota</taxon>
        <taxon>Metazoa</taxon>
        <taxon>Ecdysozoa</taxon>
        <taxon>Arthropoda</taxon>
        <taxon>Crustacea</taxon>
        <taxon>Multicrustacea</taxon>
        <taxon>Malacostraca</taxon>
        <taxon>Eumalacostraca</taxon>
        <taxon>Eucarida</taxon>
        <taxon>Decapoda</taxon>
        <taxon>Pleocyemata</taxon>
        <taxon>Brachyura</taxon>
        <taxon>Eubrachyura</taxon>
        <taxon>Portunoidea</taxon>
        <taxon>Portunidae</taxon>
        <taxon>Portuninae</taxon>
        <taxon>Portunus</taxon>
    </lineage>
</organism>
<evidence type="ECO:0000313" key="1">
    <source>
        <dbReference type="EMBL" id="MPC22504.1"/>
    </source>
</evidence>
<evidence type="ECO:0000313" key="2">
    <source>
        <dbReference type="Proteomes" id="UP000324222"/>
    </source>
</evidence>
<comment type="caution">
    <text evidence="1">The sequence shown here is derived from an EMBL/GenBank/DDBJ whole genome shotgun (WGS) entry which is preliminary data.</text>
</comment>
<name>A0A5B7DNA3_PORTR</name>
<dbReference type="Proteomes" id="UP000324222">
    <property type="component" value="Unassembled WGS sequence"/>
</dbReference>
<proteinExistence type="predicted"/>
<reference evidence="1 2" key="1">
    <citation type="submission" date="2019-05" db="EMBL/GenBank/DDBJ databases">
        <title>Another draft genome of Portunus trituberculatus and its Hox gene families provides insights of decapod evolution.</title>
        <authorList>
            <person name="Jeong J.-H."/>
            <person name="Song I."/>
            <person name="Kim S."/>
            <person name="Choi T."/>
            <person name="Kim D."/>
            <person name="Ryu S."/>
            <person name="Kim W."/>
        </authorList>
    </citation>
    <scope>NUCLEOTIDE SEQUENCE [LARGE SCALE GENOMIC DNA]</scope>
    <source>
        <tissue evidence="1">Muscle</tissue>
    </source>
</reference>
<keyword evidence="2" id="KW-1185">Reference proteome</keyword>